<evidence type="ECO:0000313" key="2">
    <source>
        <dbReference type="Proteomes" id="UP001595952"/>
    </source>
</evidence>
<accession>A0ABV9I6T0</accession>
<dbReference type="Proteomes" id="UP001595952">
    <property type="component" value="Unassembled WGS sequence"/>
</dbReference>
<sequence>MSNLLSAEVLQAMPPGGRLDEYLAHLDHAAWQDVAEELNLLLPECGLLIGLPGSDHLLHAVASLRGVPSIQAHLHEVTGHWTLPHLTACGLPDGERAVILTAELGSGERELEVLLVAARRGLEVPVVAAAVEHTNAGGRARIELQGVILHAAVQVADTPKGPRLERRIPHA</sequence>
<gene>
    <name evidence="1" type="ORF">ACFO0D_02275</name>
</gene>
<name>A0ABV9I6T0_9DEIO</name>
<organism evidence="1 2">
    <name type="scientific">Deinococcus hohokamensis</name>
    <dbReference type="NCBI Taxonomy" id="309883"/>
    <lineage>
        <taxon>Bacteria</taxon>
        <taxon>Thermotogati</taxon>
        <taxon>Deinococcota</taxon>
        <taxon>Deinococci</taxon>
        <taxon>Deinococcales</taxon>
        <taxon>Deinococcaceae</taxon>
        <taxon>Deinococcus</taxon>
    </lineage>
</organism>
<protein>
    <submittedName>
        <fullName evidence="1">Uncharacterized protein</fullName>
    </submittedName>
</protein>
<keyword evidence="2" id="KW-1185">Reference proteome</keyword>
<evidence type="ECO:0000313" key="1">
    <source>
        <dbReference type="EMBL" id="MFC4637159.1"/>
    </source>
</evidence>
<reference evidence="2" key="1">
    <citation type="journal article" date="2019" name="Int. J. Syst. Evol. Microbiol.">
        <title>The Global Catalogue of Microorganisms (GCM) 10K type strain sequencing project: providing services to taxonomists for standard genome sequencing and annotation.</title>
        <authorList>
            <consortium name="The Broad Institute Genomics Platform"/>
            <consortium name="The Broad Institute Genome Sequencing Center for Infectious Disease"/>
            <person name="Wu L."/>
            <person name="Ma J."/>
        </authorList>
    </citation>
    <scope>NUCLEOTIDE SEQUENCE [LARGE SCALE GENOMIC DNA]</scope>
    <source>
        <strain evidence="2">CCUG 55995</strain>
    </source>
</reference>
<comment type="caution">
    <text evidence="1">The sequence shown here is derived from an EMBL/GenBank/DDBJ whole genome shotgun (WGS) entry which is preliminary data.</text>
</comment>
<dbReference type="RefSeq" id="WP_380060193.1">
    <property type="nucleotide sequence ID" value="NZ_JBHSEI010000001.1"/>
</dbReference>
<proteinExistence type="predicted"/>
<dbReference type="EMBL" id="JBHSEI010000001">
    <property type="protein sequence ID" value="MFC4637159.1"/>
    <property type="molecule type" value="Genomic_DNA"/>
</dbReference>